<protein>
    <submittedName>
        <fullName evidence="1">Conserved protein</fullName>
    </submittedName>
</protein>
<dbReference type="HOGENOM" id="CLU_154786_0_0_1"/>
<evidence type="ECO:0000313" key="2">
    <source>
        <dbReference type="Proteomes" id="UP000007060"/>
    </source>
</evidence>
<evidence type="ECO:0000313" key="1">
    <source>
        <dbReference type="EMBL" id="EDN61815.1"/>
    </source>
</evidence>
<dbReference type="InterPro" id="IPR007727">
    <property type="entry name" value="Spo12"/>
</dbReference>
<dbReference type="AlphaFoldDB" id="A6ZUN8"/>
<dbReference type="Pfam" id="PF05032">
    <property type="entry name" value="Spo12"/>
    <property type="match status" value="1"/>
</dbReference>
<gene>
    <name evidence="1" type="primary">BNS1</name>
    <name evidence="1" type="ORF">SCY_2121</name>
</gene>
<dbReference type="OrthoDB" id="5578329at2759"/>
<sequence length="137" mass="15768">MSYGGSASQDIVTKLIRKIQNTSVSCTKRDENLDSFNQHLKMSLKVAHNTKTCAKHCLHRQVFKNTYRKRKAVEDQRKNLNTQLRQKFASPSDNLLSPCSRKLNDHKSKLFSAKSQPKTLEFVRGKQNIPRKPNVDI</sequence>
<name>A6ZUN8_YEAS7</name>
<organism evidence="1 2">
    <name type="scientific">Saccharomyces cerevisiae (strain YJM789)</name>
    <name type="common">Baker's yeast</name>
    <dbReference type="NCBI Taxonomy" id="307796"/>
    <lineage>
        <taxon>Eukaryota</taxon>
        <taxon>Fungi</taxon>
        <taxon>Dikarya</taxon>
        <taxon>Ascomycota</taxon>
        <taxon>Saccharomycotina</taxon>
        <taxon>Saccharomycetes</taxon>
        <taxon>Saccharomycetales</taxon>
        <taxon>Saccharomycetaceae</taxon>
        <taxon>Saccharomyces</taxon>
    </lineage>
</organism>
<dbReference type="Proteomes" id="UP000007060">
    <property type="component" value="Unassembled WGS sequence"/>
</dbReference>
<reference evidence="1 2" key="1">
    <citation type="journal article" date="2007" name="Proc. Natl. Acad. Sci. U.S.A.">
        <title>Genome sequencing and comparative analysis of Saccharomyces cerevisiae strain YJM789.</title>
        <authorList>
            <person name="Wei W."/>
            <person name="McCusker J.H."/>
            <person name="Hyman R.W."/>
            <person name="Jones T."/>
            <person name="Ning Y."/>
            <person name="Cao Z."/>
            <person name="Gu Z."/>
            <person name="Bruno D."/>
            <person name="Miranda M."/>
            <person name="Nguyen M."/>
            <person name="Wilhelmy J."/>
            <person name="Komp C."/>
            <person name="Tamse R."/>
            <person name="Wang X."/>
            <person name="Jia P."/>
            <person name="Luedi P."/>
            <person name="Oefner P.J."/>
            <person name="David L."/>
            <person name="Dietrich F.S."/>
            <person name="Li Y."/>
            <person name="Davis R.W."/>
            <person name="Steinmetz L.M."/>
        </authorList>
    </citation>
    <scope>NUCLEOTIDE SEQUENCE [LARGE SCALE GENOMIC DNA]</scope>
    <source>
        <strain evidence="1 2">YJM789</strain>
    </source>
</reference>
<dbReference type="EMBL" id="AAFW02000100">
    <property type="protein sequence ID" value="EDN61815.1"/>
    <property type="molecule type" value="Genomic_DNA"/>
</dbReference>
<comment type="caution">
    <text evidence="1">The sequence shown here is derived from an EMBL/GenBank/DDBJ whole genome shotgun (WGS) entry which is preliminary data.</text>
</comment>
<proteinExistence type="predicted"/>
<accession>A6ZUN8</accession>